<evidence type="ECO:0000256" key="1">
    <source>
        <dbReference type="ARBA" id="ARBA00008668"/>
    </source>
</evidence>
<proteinExistence type="inferred from homology"/>
<dbReference type="Gene3D" id="3.40.50.1110">
    <property type="entry name" value="SGNH hydrolase"/>
    <property type="match status" value="1"/>
</dbReference>
<dbReference type="AlphaFoldDB" id="A0A3L6FNC3"/>
<feature type="signal peptide" evidence="5">
    <location>
        <begin position="1"/>
        <end position="28"/>
    </location>
</feature>
<keyword evidence="2 5" id="KW-0732">Signal</keyword>
<reference evidence="6" key="1">
    <citation type="journal article" date="2018" name="Nat. Genet.">
        <title>Extensive intraspecific gene order and gene structural variations between Mo17 and other maize genomes.</title>
        <authorList>
            <person name="Sun S."/>
            <person name="Zhou Y."/>
            <person name="Chen J."/>
            <person name="Shi J."/>
            <person name="Zhao H."/>
            <person name="Zhao H."/>
            <person name="Song W."/>
            <person name="Zhang M."/>
            <person name="Cui Y."/>
            <person name="Dong X."/>
            <person name="Liu H."/>
            <person name="Ma X."/>
            <person name="Jiao Y."/>
            <person name="Wang B."/>
            <person name="Wei X."/>
            <person name="Stein J.C."/>
            <person name="Glaubitz J.C."/>
            <person name="Lu F."/>
            <person name="Yu G."/>
            <person name="Liang C."/>
            <person name="Fengler K."/>
            <person name="Li B."/>
            <person name="Rafalski A."/>
            <person name="Schnable P.S."/>
            <person name="Ware D.H."/>
            <person name="Buckler E.S."/>
            <person name="Lai J."/>
        </authorList>
    </citation>
    <scope>NUCLEOTIDE SEQUENCE [LARGE SCALE GENOMIC DNA]</scope>
    <source>
        <tissue evidence="6">Seedling</tissue>
    </source>
</reference>
<dbReference type="InterPro" id="IPR001087">
    <property type="entry name" value="GDSL"/>
</dbReference>
<dbReference type="InterPro" id="IPR035669">
    <property type="entry name" value="SGNH_plant_lipase-like"/>
</dbReference>
<dbReference type="SUPFAM" id="SSF52266">
    <property type="entry name" value="SGNH hydrolase"/>
    <property type="match status" value="1"/>
</dbReference>
<evidence type="ECO:0000256" key="4">
    <source>
        <dbReference type="ARBA" id="ARBA00023180"/>
    </source>
</evidence>
<dbReference type="PANTHER" id="PTHR22835:SF501">
    <property type="entry name" value="OS01G0215000 PROTEIN"/>
    <property type="match status" value="1"/>
</dbReference>
<dbReference type="ExpressionAtlas" id="A0A3L6FNC3">
    <property type="expression patterns" value="baseline and differential"/>
</dbReference>
<dbReference type="InterPro" id="IPR036514">
    <property type="entry name" value="SGNH_hydro_sf"/>
</dbReference>
<evidence type="ECO:0000256" key="2">
    <source>
        <dbReference type="ARBA" id="ARBA00022729"/>
    </source>
</evidence>
<comment type="caution">
    <text evidence="6">The sequence shown here is derived from an EMBL/GenBank/DDBJ whole genome shotgun (WGS) entry which is preliminary data.</text>
</comment>
<feature type="chain" id="PRO_5018161727" evidence="5">
    <location>
        <begin position="29"/>
        <end position="407"/>
    </location>
</feature>
<dbReference type="GO" id="GO:0016788">
    <property type="term" value="F:hydrolase activity, acting on ester bonds"/>
    <property type="evidence" value="ECO:0007669"/>
    <property type="project" value="InterPro"/>
</dbReference>
<keyword evidence="4" id="KW-0325">Glycoprotein</keyword>
<evidence type="ECO:0000313" key="6">
    <source>
        <dbReference type="EMBL" id="PWZ34639.1"/>
    </source>
</evidence>
<name>A0A3L6FNC3_MAIZE</name>
<accession>A0A3L6FNC3</accession>
<keyword evidence="3" id="KW-0378">Hydrolase</keyword>
<dbReference type="Proteomes" id="UP000251960">
    <property type="component" value="Chromosome 3"/>
</dbReference>
<dbReference type="CDD" id="cd01837">
    <property type="entry name" value="SGNH_plant_lipase_like"/>
    <property type="match status" value="1"/>
</dbReference>
<comment type="similarity">
    <text evidence="1">Belongs to the 'GDSL' lipolytic enzyme family.</text>
</comment>
<dbReference type="Pfam" id="PF00657">
    <property type="entry name" value="Lipase_GDSL"/>
    <property type="match status" value="1"/>
</dbReference>
<organism evidence="6">
    <name type="scientific">Zea mays</name>
    <name type="common">Maize</name>
    <dbReference type="NCBI Taxonomy" id="4577"/>
    <lineage>
        <taxon>Eukaryota</taxon>
        <taxon>Viridiplantae</taxon>
        <taxon>Streptophyta</taxon>
        <taxon>Embryophyta</taxon>
        <taxon>Tracheophyta</taxon>
        <taxon>Spermatophyta</taxon>
        <taxon>Magnoliopsida</taxon>
        <taxon>Liliopsida</taxon>
        <taxon>Poales</taxon>
        <taxon>Poaceae</taxon>
        <taxon>PACMAD clade</taxon>
        <taxon>Panicoideae</taxon>
        <taxon>Andropogonodae</taxon>
        <taxon>Andropogoneae</taxon>
        <taxon>Tripsacinae</taxon>
        <taxon>Zea</taxon>
    </lineage>
</organism>
<sequence length="407" mass="44626">MKPLRLLSWSVLILTSMVLLADVDPVVSSTIPGRARYEYDSIFSFGDSFADTGNDIVVFAANSLANPAARLPYGMTFFGRPTGRNSNGRLIIDFIAQKLGLPLPPPFLQPQQKHDGRQQGSNFAVAGAFARDASFYRDIPVVGAFALNTSSSVQLRWFQSLCGRHHPYQADECRGQFRDALFFMGEFGVNDYSLSLFGKNLSQIRSFVPDVVKTISTATEEVIRQGATTVVVPGIPPMGCSPPNLAMFASADPADYDPRTGCLKGLNVLAVYHNSLLQEAVRDVGTKHRNVRVIYADFFTPVIDIVESPAKLGRACCVVEGDEYNLQNYSKRKVLIIIVAGFTRDILRCCCGGGGKYNFNLSAGCGMPGSTVCQDPTAYLYWDGHFTEAAHRYIADGWLNSINQCKH</sequence>
<protein>
    <submittedName>
        <fullName evidence="6">Sinapine esterase</fullName>
    </submittedName>
</protein>
<dbReference type="PANTHER" id="PTHR22835">
    <property type="entry name" value="ZINC FINGER FYVE DOMAIN CONTAINING PROTEIN"/>
    <property type="match status" value="1"/>
</dbReference>
<gene>
    <name evidence="6" type="primary">SCE3_0</name>
    <name evidence="6" type="ORF">Zm00014a_000481</name>
</gene>
<evidence type="ECO:0000256" key="5">
    <source>
        <dbReference type="SAM" id="SignalP"/>
    </source>
</evidence>
<evidence type="ECO:0000256" key="3">
    <source>
        <dbReference type="ARBA" id="ARBA00022801"/>
    </source>
</evidence>
<dbReference type="EMBL" id="NCVQ01000004">
    <property type="protein sequence ID" value="PWZ34639.1"/>
    <property type="molecule type" value="Genomic_DNA"/>
</dbReference>